<comment type="subcellular location">
    <subcellularLocation>
        <location evidence="1">Cell membrane</location>
        <topology evidence="1">Multi-pass membrane protein</topology>
    </subcellularLocation>
</comment>
<proteinExistence type="inferred from homology"/>
<keyword evidence="6 7" id="KW-0472">Membrane</keyword>
<feature type="transmembrane region" description="Helical" evidence="7">
    <location>
        <begin position="27"/>
        <end position="52"/>
    </location>
</feature>
<dbReference type="InterPro" id="IPR020846">
    <property type="entry name" value="MFS_dom"/>
</dbReference>
<feature type="transmembrane region" description="Helical" evidence="7">
    <location>
        <begin position="150"/>
        <end position="169"/>
    </location>
</feature>
<feature type="transmembrane region" description="Helical" evidence="7">
    <location>
        <begin position="393"/>
        <end position="417"/>
    </location>
</feature>
<reference evidence="9 10" key="1">
    <citation type="submission" date="2015-12" db="EMBL/GenBank/DDBJ databases">
        <title>Draft genome sequence of Acidibacillus ferrooxidans ITV001, isolated from a chalcopyrite acid mine drainage site in Brazil.</title>
        <authorList>
            <person name="Dall'Agnol H."/>
            <person name="Nancucheo I."/>
            <person name="Johnson B."/>
            <person name="Oliveira R."/>
            <person name="Leite L."/>
            <person name="Pylro V."/>
            <person name="Nunes G.L."/>
            <person name="Tzotzos G."/>
            <person name="Fernandes G.R."/>
            <person name="Dutra J."/>
            <person name="Orellana S.C."/>
            <person name="Oliveira G."/>
        </authorList>
    </citation>
    <scope>NUCLEOTIDE SEQUENCE [LARGE SCALE GENOMIC DNA]</scope>
    <source>
        <strain evidence="10">ITV01</strain>
    </source>
</reference>
<dbReference type="PROSITE" id="PS50850">
    <property type="entry name" value="MFS"/>
    <property type="match status" value="1"/>
</dbReference>
<dbReference type="PANTHER" id="PTHR48022">
    <property type="entry name" value="PLASTIDIC GLUCOSE TRANSPORTER 4"/>
    <property type="match status" value="1"/>
</dbReference>
<keyword evidence="3" id="KW-0813">Transport</keyword>
<feature type="transmembrane region" description="Helical" evidence="7">
    <location>
        <begin position="358"/>
        <end position="381"/>
    </location>
</feature>
<evidence type="ECO:0000256" key="2">
    <source>
        <dbReference type="ARBA" id="ARBA00010992"/>
    </source>
</evidence>
<dbReference type="GO" id="GO:0005351">
    <property type="term" value="F:carbohydrate:proton symporter activity"/>
    <property type="evidence" value="ECO:0007669"/>
    <property type="project" value="TreeGrafter"/>
</dbReference>
<dbReference type="InterPro" id="IPR050360">
    <property type="entry name" value="MFS_Sugar_Transporters"/>
</dbReference>
<dbReference type="InterPro" id="IPR005828">
    <property type="entry name" value="MFS_sugar_transport-like"/>
</dbReference>
<keyword evidence="5 7" id="KW-1133">Transmembrane helix</keyword>
<feature type="transmembrane region" description="Helical" evidence="7">
    <location>
        <begin position="423"/>
        <end position="443"/>
    </location>
</feature>
<evidence type="ECO:0000256" key="3">
    <source>
        <dbReference type="ARBA" id="ARBA00022448"/>
    </source>
</evidence>
<dbReference type="RefSeq" id="WP_067714623.1">
    <property type="nucleotide sequence ID" value="NZ_LPVJ01000020.1"/>
</dbReference>
<feature type="transmembrane region" description="Helical" evidence="7">
    <location>
        <begin position="118"/>
        <end position="138"/>
    </location>
</feature>
<evidence type="ECO:0000256" key="6">
    <source>
        <dbReference type="ARBA" id="ARBA00023136"/>
    </source>
</evidence>
<name>A0A117SY16_9BACL</name>
<dbReference type="InterPro" id="IPR005829">
    <property type="entry name" value="Sugar_transporter_CS"/>
</dbReference>
<dbReference type="PROSITE" id="PS00217">
    <property type="entry name" value="SUGAR_TRANSPORT_2"/>
    <property type="match status" value="1"/>
</dbReference>
<dbReference type="GO" id="GO:0005886">
    <property type="term" value="C:plasma membrane"/>
    <property type="evidence" value="ECO:0007669"/>
    <property type="project" value="UniProtKB-SubCell"/>
</dbReference>
<comment type="caution">
    <text evidence="9">The sequence shown here is derived from an EMBL/GenBank/DDBJ whole genome shotgun (WGS) entry which is preliminary data.</text>
</comment>
<accession>A0A117SY16</accession>
<evidence type="ECO:0000256" key="5">
    <source>
        <dbReference type="ARBA" id="ARBA00022989"/>
    </source>
</evidence>
<dbReference type="PANTHER" id="PTHR48022:SF2">
    <property type="entry name" value="PLASTIDIC GLUCOSE TRANSPORTER 4"/>
    <property type="match status" value="1"/>
</dbReference>
<dbReference type="Gene3D" id="1.20.1250.20">
    <property type="entry name" value="MFS general substrate transporter like domains"/>
    <property type="match status" value="1"/>
</dbReference>
<evidence type="ECO:0000313" key="9">
    <source>
        <dbReference type="EMBL" id="KUO96226.1"/>
    </source>
</evidence>
<dbReference type="InterPro" id="IPR036259">
    <property type="entry name" value="MFS_trans_sf"/>
</dbReference>
<feature type="transmembrane region" description="Helical" evidence="7">
    <location>
        <begin position="64"/>
        <end position="81"/>
    </location>
</feature>
<feature type="domain" description="Major facilitator superfamily (MFS) profile" evidence="8">
    <location>
        <begin position="27"/>
        <end position="448"/>
    </location>
</feature>
<dbReference type="Pfam" id="PF00083">
    <property type="entry name" value="Sugar_tr"/>
    <property type="match status" value="1"/>
</dbReference>
<evidence type="ECO:0000256" key="1">
    <source>
        <dbReference type="ARBA" id="ARBA00004651"/>
    </source>
</evidence>
<feature type="transmembrane region" description="Helical" evidence="7">
    <location>
        <begin position="93"/>
        <end position="112"/>
    </location>
</feature>
<dbReference type="OrthoDB" id="9787026at2"/>
<comment type="similarity">
    <text evidence="2">Belongs to the major facilitator superfamily. Sugar transporter (TC 2.A.1.1) family.</text>
</comment>
<evidence type="ECO:0000256" key="7">
    <source>
        <dbReference type="SAM" id="Phobius"/>
    </source>
</evidence>
<feature type="transmembrane region" description="Helical" evidence="7">
    <location>
        <begin position="181"/>
        <end position="204"/>
    </location>
</feature>
<feature type="transmembrane region" description="Helical" evidence="7">
    <location>
        <begin position="300"/>
        <end position="322"/>
    </location>
</feature>
<evidence type="ECO:0000259" key="8">
    <source>
        <dbReference type="PROSITE" id="PS50850"/>
    </source>
</evidence>
<sequence>MKTPHPSEENLLARLDRIPIIKPVVRLLILLACVWLAEAFDIGIVGPVMAVLKGAWHLSTADQAWLGISSTLGVVLGMIPAGMLADRIGRRRVVIVGILVFSVITVLGSLAHSLNQLLIIRFLAGLGEGAVLPLPYLYLAEFVHTKRRAVSVGIANGVLTAAYLLPNLVGSYAIHTYASSMAWRLPFLLGAIPLFLVVPLYLWLPESPRYLIKKGRVNEVADLVTRLEDAANLPHDISLVNPRAAAALRLERTEETRLINVLRRPFLTRGLIATGQLTGALILFYILLVYGPTLLMARGFGTGTAVLLTGVMMAIAGIGSIIQGLLSDRFGRKAILSIYFGLAAVGCILFAVSANGWITAIAAFLSSFFGLGVFPVSKLLVAEQFPTHLRGMGVYLSEMGARGVSGIVTLSFLPFALAQFGSAVIFVAIAVILIAFMVPVWIAGRETARISVEEAGATSLVALAREMESNRMKIQPMP</sequence>
<dbReference type="CDD" id="cd17316">
    <property type="entry name" value="MFS_SV2_like"/>
    <property type="match status" value="1"/>
</dbReference>
<feature type="transmembrane region" description="Helical" evidence="7">
    <location>
        <begin position="266"/>
        <end position="288"/>
    </location>
</feature>
<evidence type="ECO:0000256" key="4">
    <source>
        <dbReference type="ARBA" id="ARBA00022692"/>
    </source>
</evidence>
<evidence type="ECO:0000313" key="10">
    <source>
        <dbReference type="Proteomes" id="UP000053557"/>
    </source>
</evidence>
<protein>
    <submittedName>
        <fullName evidence="9">MFS transporter</fullName>
    </submittedName>
</protein>
<organism evidence="9 10">
    <name type="scientific">Ferroacidibacillus organovorans</name>
    <dbReference type="NCBI Taxonomy" id="1765683"/>
    <lineage>
        <taxon>Bacteria</taxon>
        <taxon>Bacillati</taxon>
        <taxon>Bacillota</taxon>
        <taxon>Bacilli</taxon>
        <taxon>Bacillales</taxon>
        <taxon>Alicyclobacillaceae</taxon>
        <taxon>Ferroacidibacillus</taxon>
    </lineage>
</organism>
<gene>
    <name evidence="9" type="ORF">ATW55_09705</name>
</gene>
<dbReference type="AlphaFoldDB" id="A0A117SY16"/>
<dbReference type="Proteomes" id="UP000053557">
    <property type="component" value="Unassembled WGS sequence"/>
</dbReference>
<dbReference type="EMBL" id="LPVJ01000020">
    <property type="protein sequence ID" value="KUO96226.1"/>
    <property type="molecule type" value="Genomic_DNA"/>
</dbReference>
<keyword evidence="10" id="KW-1185">Reference proteome</keyword>
<keyword evidence="4 7" id="KW-0812">Transmembrane</keyword>
<dbReference type="PROSITE" id="PS00216">
    <property type="entry name" value="SUGAR_TRANSPORT_1"/>
    <property type="match status" value="1"/>
</dbReference>
<feature type="transmembrane region" description="Helical" evidence="7">
    <location>
        <begin position="334"/>
        <end position="352"/>
    </location>
</feature>
<dbReference type="SUPFAM" id="SSF103473">
    <property type="entry name" value="MFS general substrate transporter"/>
    <property type="match status" value="1"/>
</dbReference>